<evidence type="ECO:0000256" key="23">
    <source>
        <dbReference type="SAM" id="MobiDB-lite"/>
    </source>
</evidence>
<evidence type="ECO:0000256" key="7">
    <source>
        <dbReference type="ARBA" id="ARBA00022553"/>
    </source>
</evidence>
<dbReference type="FunFam" id="2.30.29.30:FF:000060">
    <property type="entry name" value="Diacylglycerol kinase"/>
    <property type="match status" value="1"/>
</dbReference>
<dbReference type="FunFam" id="3.30.60.20:FF:000029">
    <property type="entry name" value="Diacylglycerol kinase"/>
    <property type="match status" value="1"/>
</dbReference>
<dbReference type="SMART" id="SM00046">
    <property type="entry name" value="DAGKc"/>
    <property type="match status" value="1"/>
</dbReference>
<comment type="catalytic activity">
    <reaction evidence="18">
        <text>1,2-di-(9Z-octadecenoyl)-sn-glycerol + ATP = 1,2-di-(9Z-octadecenoyl)-sn-glycero-3-phosphate + ADP + H(+)</text>
        <dbReference type="Rhea" id="RHEA:40327"/>
        <dbReference type="ChEBI" id="CHEBI:15378"/>
        <dbReference type="ChEBI" id="CHEBI:30616"/>
        <dbReference type="ChEBI" id="CHEBI:52333"/>
        <dbReference type="ChEBI" id="CHEBI:74546"/>
        <dbReference type="ChEBI" id="CHEBI:456216"/>
    </reaction>
    <physiologicalReaction direction="left-to-right" evidence="18">
        <dbReference type="Rhea" id="RHEA:40328"/>
    </physiologicalReaction>
</comment>
<feature type="region of interest" description="Disordered" evidence="23">
    <location>
        <begin position="22"/>
        <end position="65"/>
    </location>
</feature>
<keyword evidence="8 21" id="KW-0808">Transferase</keyword>
<dbReference type="SMART" id="SM00045">
    <property type="entry name" value="DAGKa"/>
    <property type="match status" value="1"/>
</dbReference>
<dbReference type="PANTHER" id="PTHR11255">
    <property type="entry name" value="DIACYLGLYCEROL KINASE"/>
    <property type="match status" value="1"/>
</dbReference>
<dbReference type="Gene3D" id="3.40.50.10330">
    <property type="entry name" value="Probable inorganic polyphosphate/atp-NAD kinase, domain 1"/>
    <property type="match status" value="1"/>
</dbReference>
<keyword evidence="12" id="KW-0863">Zinc-finger</keyword>
<dbReference type="InterPro" id="IPR001206">
    <property type="entry name" value="Diacylglycerol_kinase_cat_dom"/>
</dbReference>
<feature type="compositionally biased region" description="Basic and acidic residues" evidence="23">
    <location>
        <begin position="651"/>
        <end position="664"/>
    </location>
</feature>
<comment type="subcellular location">
    <subcellularLocation>
        <location evidence="1">Cell membrane</location>
    </subcellularLocation>
    <subcellularLocation>
        <location evidence="2">Cytoplasm</location>
    </subcellularLocation>
</comment>
<evidence type="ECO:0000256" key="12">
    <source>
        <dbReference type="ARBA" id="ARBA00022771"/>
    </source>
</evidence>
<comment type="similarity">
    <text evidence="4 21">Belongs to the eukaryotic diacylglycerol kinase family.</text>
</comment>
<dbReference type="InterPro" id="IPR046349">
    <property type="entry name" value="C1-like_sf"/>
</dbReference>
<dbReference type="FunFam" id="2.60.200.40:FF:000001">
    <property type="entry name" value="Diacylglycerol kinase"/>
    <property type="match status" value="1"/>
</dbReference>
<dbReference type="GO" id="GO:0005886">
    <property type="term" value="C:plasma membrane"/>
    <property type="evidence" value="ECO:0007669"/>
    <property type="project" value="UniProtKB-SubCell"/>
</dbReference>
<dbReference type="InterPro" id="IPR047480">
    <property type="entry name" value="C1_DGKeta_rpt2"/>
</dbReference>
<keyword evidence="15 21" id="KW-0067">ATP-binding</keyword>
<dbReference type="Ensembl" id="ENSCRFT00000000204.1">
    <property type="protein sequence ID" value="ENSCRFP00000000192.1"/>
    <property type="gene ID" value="ENSCRFG00000000176.1"/>
</dbReference>
<evidence type="ECO:0000313" key="28">
    <source>
        <dbReference type="Proteomes" id="UP000694396"/>
    </source>
</evidence>
<evidence type="ECO:0000256" key="10">
    <source>
        <dbReference type="ARBA" id="ARBA00022737"/>
    </source>
</evidence>
<feature type="region of interest" description="Disordered" evidence="23">
    <location>
        <begin position="632"/>
        <end position="672"/>
    </location>
</feature>
<dbReference type="CDD" id="cd20894">
    <property type="entry name" value="C1_DGKeta_rpt2"/>
    <property type="match status" value="1"/>
</dbReference>
<keyword evidence="7" id="KW-0597">Phosphoprotein</keyword>
<dbReference type="PROSITE" id="PS50081">
    <property type="entry name" value="ZF_DAG_PE_2"/>
    <property type="match status" value="2"/>
</dbReference>
<feature type="coiled-coil region" evidence="22">
    <location>
        <begin position="544"/>
        <end position="571"/>
    </location>
</feature>
<comment type="pathway">
    <text evidence="3">Lipid metabolism; glycerolipid metabolism.</text>
</comment>
<evidence type="ECO:0000256" key="16">
    <source>
        <dbReference type="ARBA" id="ARBA00023098"/>
    </source>
</evidence>
<dbReference type="InterPro" id="IPR016064">
    <property type="entry name" value="NAD/diacylglycerol_kinase_sf"/>
</dbReference>
<dbReference type="Gene3D" id="2.30.29.30">
    <property type="entry name" value="Pleckstrin-homology domain (PH domain)/Phosphotyrosine-binding domain (PTB)"/>
    <property type="match status" value="1"/>
</dbReference>
<accession>A0A8C3NTK4</accession>
<feature type="domain" description="Phorbol-ester/DAG-type" evidence="25">
    <location>
        <begin position="249"/>
        <end position="300"/>
    </location>
</feature>
<dbReference type="SUPFAM" id="SSF111331">
    <property type="entry name" value="NAD kinase/diacylglycerol kinase-like"/>
    <property type="match status" value="1"/>
</dbReference>
<reference evidence="27" key="1">
    <citation type="submission" date="2025-08" db="UniProtKB">
        <authorList>
            <consortium name="Ensembl"/>
        </authorList>
    </citation>
    <scope>IDENTIFICATION</scope>
</reference>
<feature type="compositionally biased region" description="Acidic residues" evidence="23">
    <location>
        <begin position="35"/>
        <end position="47"/>
    </location>
</feature>
<name>A0A8C3NTK4_9PASS</name>
<evidence type="ECO:0000256" key="4">
    <source>
        <dbReference type="ARBA" id="ARBA00009280"/>
    </source>
</evidence>
<evidence type="ECO:0000256" key="17">
    <source>
        <dbReference type="ARBA" id="ARBA00023136"/>
    </source>
</evidence>
<dbReference type="GO" id="GO:0046486">
    <property type="term" value="P:glycerolipid metabolic process"/>
    <property type="evidence" value="ECO:0007669"/>
    <property type="project" value="UniProtKB-UniPathway"/>
</dbReference>
<dbReference type="FunFam" id="3.30.60.20:FF:000002">
    <property type="entry name" value="Diacylglycerol kinase"/>
    <property type="match status" value="1"/>
</dbReference>
<keyword evidence="17" id="KW-0472">Membrane</keyword>
<keyword evidence="9" id="KW-0479">Metal-binding</keyword>
<dbReference type="SUPFAM" id="SSF50729">
    <property type="entry name" value="PH domain-like"/>
    <property type="match status" value="1"/>
</dbReference>
<dbReference type="InterPro" id="IPR000756">
    <property type="entry name" value="Diacylglycerol_kin_accessory"/>
</dbReference>
<dbReference type="InterPro" id="IPR011993">
    <property type="entry name" value="PH-like_dom_sf"/>
</dbReference>
<dbReference type="InterPro" id="IPR002219">
    <property type="entry name" value="PKC_DAG/PE"/>
</dbReference>
<dbReference type="EC" id="2.7.1.107" evidence="21"/>
<dbReference type="GO" id="GO:0008270">
    <property type="term" value="F:zinc ion binding"/>
    <property type="evidence" value="ECO:0007669"/>
    <property type="project" value="UniProtKB-KW"/>
</dbReference>
<dbReference type="Proteomes" id="UP000694396">
    <property type="component" value="Unplaced"/>
</dbReference>
<evidence type="ECO:0000256" key="19">
    <source>
        <dbReference type="ARBA" id="ARBA00023411"/>
    </source>
</evidence>
<dbReference type="PROSITE" id="PS50146">
    <property type="entry name" value="DAGK"/>
    <property type="match status" value="1"/>
</dbReference>
<reference evidence="27" key="2">
    <citation type="submission" date="2025-09" db="UniProtKB">
        <authorList>
            <consortium name="Ensembl"/>
        </authorList>
    </citation>
    <scope>IDENTIFICATION</scope>
</reference>
<keyword evidence="16" id="KW-0443">Lipid metabolism</keyword>
<dbReference type="FunFam" id="3.40.50.10330:FF:000001">
    <property type="entry name" value="Diacylglycerol kinase"/>
    <property type="match status" value="1"/>
</dbReference>
<evidence type="ECO:0000256" key="1">
    <source>
        <dbReference type="ARBA" id="ARBA00004236"/>
    </source>
</evidence>
<protein>
    <recommendedName>
        <fullName evidence="21">Diacylglycerol kinase</fullName>
        <shortName evidence="21">DAG kinase</shortName>
        <ecNumber evidence="21">2.7.1.107</ecNumber>
    </recommendedName>
</protein>
<comment type="pathway">
    <text evidence="20">Glycerolipid metabolism.</text>
</comment>
<dbReference type="InterPro" id="IPR017438">
    <property type="entry name" value="ATP-NAD_kinase_N"/>
</dbReference>
<dbReference type="Gene3D" id="3.30.60.20">
    <property type="match status" value="2"/>
</dbReference>
<evidence type="ECO:0000256" key="9">
    <source>
        <dbReference type="ARBA" id="ARBA00022723"/>
    </source>
</evidence>
<proteinExistence type="inferred from homology"/>
<organism evidence="27 28">
    <name type="scientific">Cyanoderma ruficeps</name>
    <name type="common">rufous-capped babbler</name>
    <dbReference type="NCBI Taxonomy" id="181631"/>
    <lineage>
        <taxon>Eukaryota</taxon>
        <taxon>Metazoa</taxon>
        <taxon>Chordata</taxon>
        <taxon>Craniata</taxon>
        <taxon>Vertebrata</taxon>
        <taxon>Euteleostomi</taxon>
        <taxon>Archelosauria</taxon>
        <taxon>Archosauria</taxon>
        <taxon>Dinosauria</taxon>
        <taxon>Saurischia</taxon>
        <taxon>Theropoda</taxon>
        <taxon>Coelurosauria</taxon>
        <taxon>Aves</taxon>
        <taxon>Neognathae</taxon>
        <taxon>Neoaves</taxon>
        <taxon>Telluraves</taxon>
        <taxon>Australaves</taxon>
        <taxon>Passeriformes</taxon>
        <taxon>Sylvioidea</taxon>
        <taxon>Timaliidae</taxon>
        <taxon>Cyanoderma</taxon>
    </lineage>
</organism>
<keyword evidence="28" id="KW-1185">Reference proteome</keyword>
<keyword evidence="10" id="KW-0677">Repeat</keyword>
<dbReference type="InterPro" id="IPR037607">
    <property type="entry name" value="DGK"/>
</dbReference>
<feature type="domain" description="Phorbol-ester/DAG-type" evidence="25">
    <location>
        <begin position="177"/>
        <end position="227"/>
    </location>
</feature>
<dbReference type="Pfam" id="PF00169">
    <property type="entry name" value="PH"/>
    <property type="match status" value="1"/>
</dbReference>
<dbReference type="GO" id="GO:0007200">
    <property type="term" value="P:phospholipase C-activating G protein-coupled receptor signaling pathway"/>
    <property type="evidence" value="ECO:0007669"/>
    <property type="project" value="InterPro"/>
</dbReference>
<evidence type="ECO:0000256" key="18">
    <source>
        <dbReference type="ARBA" id="ARBA00023371"/>
    </source>
</evidence>
<dbReference type="Pfam" id="PF22944">
    <property type="entry name" value="DGKD_4H"/>
    <property type="match status" value="1"/>
</dbReference>
<comment type="catalytic activity">
    <reaction evidence="19">
        <text>a 1,2-diacyl-sn-glycerol + ATP = a 1,2-diacyl-sn-glycero-3-phosphate + ADP + H(+)</text>
        <dbReference type="Rhea" id="RHEA:10272"/>
        <dbReference type="ChEBI" id="CHEBI:15378"/>
        <dbReference type="ChEBI" id="CHEBI:17815"/>
        <dbReference type="ChEBI" id="CHEBI:30616"/>
        <dbReference type="ChEBI" id="CHEBI:58608"/>
        <dbReference type="ChEBI" id="CHEBI:456216"/>
        <dbReference type="EC" id="2.7.1.107"/>
    </reaction>
    <physiologicalReaction direction="left-to-right" evidence="19">
        <dbReference type="Rhea" id="RHEA:10273"/>
    </physiologicalReaction>
</comment>
<evidence type="ECO:0000256" key="21">
    <source>
        <dbReference type="RuleBase" id="RU361128"/>
    </source>
</evidence>
<keyword evidence="22" id="KW-0175">Coiled coil</keyword>
<dbReference type="InterPro" id="IPR054474">
    <property type="entry name" value="DGKD_4H"/>
</dbReference>
<dbReference type="GO" id="GO:0005524">
    <property type="term" value="F:ATP binding"/>
    <property type="evidence" value="ECO:0007669"/>
    <property type="project" value="UniProtKB-KW"/>
</dbReference>
<dbReference type="GO" id="GO:0005737">
    <property type="term" value="C:cytoplasm"/>
    <property type="evidence" value="ECO:0007669"/>
    <property type="project" value="UniProtKB-SubCell"/>
</dbReference>
<evidence type="ECO:0000256" key="3">
    <source>
        <dbReference type="ARBA" id="ARBA00005175"/>
    </source>
</evidence>
<evidence type="ECO:0000256" key="5">
    <source>
        <dbReference type="ARBA" id="ARBA00022475"/>
    </source>
</evidence>
<dbReference type="SUPFAM" id="SSF57889">
    <property type="entry name" value="Cysteine-rich domain"/>
    <property type="match status" value="2"/>
</dbReference>
<evidence type="ECO:0000256" key="8">
    <source>
        <dbReference type="ARBA" id="ARBA00022679"/>
    </source>
</evidence>
<evidence type="ECO:0000256" key="11">
    <source>
        <dbReference type="ARBA" id="ARBA00022741"/>
    </source>
</evidence>
<evidence type="ECO:0000256" key="2">
    <source>
        <dbReference type="ARBA" id="ARBA00004496"/>
    </source>
</evidence>
<dbReference type="Pfam" id="PF00609">
    <property type="entry name" value="DAGK_acc"/>
    <property type="match status" value="1"/>
</dbReference>
<dbReference type="Gene3D" id="2.60.200.40">
    <property type="match status" value="1"/>
</dbReference>
<feature type="domain" description="PH" evidence="24">
    <location>
        <begin position="67"/>
        <end position="160"/>
    </location>
</feature>
<dbReference type="GO" id="GO:0004143">
    <property type="term" value="F:ATP-dependent diacylglycerol kinase activity"/>
    <property type="evidence" value="ECO:0007669"/>
    <property type="project" value="UniProtKB-EC"/>
</dbReference>
<keyword evidence="11 21" id="KW-0547">Nucleotide-binding</keyword>
<evidence type="ECO:0000256" key="6">
    <source>
        <dbReference type="ARBA" id="ARBA00022490"/>
    </source>
</evidence>
<evidence type="ECO:0000259" key="26">
    <source>
        <dbReference type="PROSITE" id="PS50146"/>
    </source>
</evidence>
<dbReference type="CDD" id="cd13274">
    <property type="entry name" value="PH_DGK_type2"/>
    <property type="match status" value="1"/>
</dbReference>
<dbReference type="PROSITE" id="PS50003">
    <property type="entry name" value="PH_DOMAIN"/>
    <property type="match status" value="1"/>
</dbReference>
<sequence length="1002" mass="111554">MAEKLVPGDLFPRKTRESVLSLDSDKLAPISPEVGGEESSDSEGEQEDSSHKLIRKVSTSGQMRSKKSVKEGLLLKQTSSFQRWKRRYFKLRGRTLYYAKDAKSLIFDEVDLSDASVAETSTKNINNSFTVITPFRKLILCAENRKEMEDWITALKSVQKWEIHEATQFNMEHFSGMHNWYACSHARPTFCNVCREALPGVTSHGLSCEVCKFKAHKRCAVRATNNCKWTTLASIGIEIIEDEDGVAMPHQWLEGNLPVSARCAVCDRTCGSVRRLQDWRCLWCKAIVHSACKDLLGKRCPLGQYKVSIIPPTALNSIDSDGFWKATCPSTCSSPLLAFVNSKSGDNQGVKFLRKFKQFLNPAQVFDLMNGGPHLGLRLFQKFSTFRILVCGGDGSVGWVLSEIDALGLHKQCQLGVLPLGTGNDLARVLGWGSLCDDDTQLLQILEKLERATTKMLDRWSVLTYEAPKQSPSALKEEENGDSNIQVQISHYADSVAFHLAKILESDKHSVVISSAKFLCGTVNDFVTEVGRAYKRATENKQEAEVMARKCAMLNEKLDSLVRELNEEAQAIMVPEEMAQATPADVKDQEKASSFNPSPMPRIFKSKEQLMLRANSLKKALRQIIEQTEKAVDEQNKQTQAYHGSVGPGKDSSEELNKEEEKLSKMPAGSQQVTVTSASSSIILDRPDTFGSLQFPEDTSTLHFSEKCVMNNYFGIGLDAKISLEFNNKRDEHPKKCSSRTKNMMWYGVLGTKELLQRTYKNLEQRVQLECDGVPISLPSLQGIAVLNIPSYAGGINFWGGTKEDNNFGAPSFDDKKLEVVAVFGSIQMAVSRVINLQHHRIAQCRMVKITIRGDEGVPVQVDGEAWIQPPGIIKIQHKNRAQMLTRDRAFESTLKSWEDKQKGESYRAGTRPRLSSQQSMEYLTEEENSLLQQVSRVAETLIARIHEAAKAHKAVEQELAHAVNASSLALSEALSHKAAGTSEVSKECKAAFTQAPWGPAA</sequence>
<feature type="domain" description="DAGKc" evidence="26">
    <location>
        <begin position="331"/>
        <end position="466"/>
    </location>
</feature>
<evidence type="ECO:0000256" key="22">
    <source>
        <dbReference type="SAM" id="Coils"/>
    </source>
</evidence>
<dbReference type="PROSITE" id="PS00479">
    <property type="entry name" value="ZF_DAG_PE_1"/>
    <property type="match status" value="2"/>
</dbReference>
<dbReference type="InterPro" id="IPR001849">
    <property type="entry name" value="PH_domain"/>
</dbReference>
<keyword evidence="13 21" id="KW-0418">Kinase</keyword>
<dbReference type="SMART" id="SM00109">
    <property type="entry name" value="C1"/>
    <property type="match status" value="2"/>
</dbReference>
<evidence type="ECO:0000256" key="14">
    <source>
        <dbReference type="ARBA" id="ARBA00022833"/>
    </source>
</evidence>
<keyword evidence="14" id="KW-0862">Zinc</keyword>
<dbReference type="AlphaFoldDB" id="A0A8C3NTK4"/>
<keyword evidence="6" id="KW-0963">Cytoplasm</keyword>
<dbReference type="Pfam" id="PF00781">
    <property type="entry name" value="DAGK_cat"/>
    <property type="match status" value="1"/>
</dbReference>
<evidence type="ECO:0000259" key="24">
    <source>
        <dbReference type="PROSITE" id="PS50003"/>
    </source>
</evidence>
<dbReference type="PANTHER" id="PTHR11255:SF33">
    <property type="entry name" value="DIACYLGLYCEROL KINASE KAPPA"/>
    <property type="match status" value="1"/>
</dbReference>
<evidence type="ECO:0000259" key="25">
    <source>
        <dbReference type="PROSITE" id="PS50081"/>
    </source>
</evidence>
<keyword evidence="5" id="KW-1003">Cell membrane</keyword>
<evidence type="ECO:0000256" key="20">
    <source>
        <dbReference type="ARBA" id="ARBA00060536"/>
    </source>
</evidence>
<dbReference type="SMART" id="SM00233">
    <property type="entry name" value="PH"/>
    <property type="match status" value="1"/>
</dbReference>
<dbReference type="Pfam" id="PF00130">
    <property type="entry name" value="C1_1"/>
    <property type="match status" value="2"/>
</dbReference>
<evidence type="ECO:0000256" key="15">
    <source>
        <dbReference type="ARBA" id="ARBA00022840"/>
    </source>
</evidence>
<dbReference type="UniPathway" id="UPA00230"/>
<evidence type="ECO:0000256" key="13">
    <source>
        <dbReference type="ARBA" id="ARBA00022777"/>
    </source>
</evidence>
<evidence type="ECO:0000313" key="27">
    <source>
        <dbReference type="Ensembl" id="ENSCRFP00000000192.1"/>
    </source>
</evidence>